<evidence type="ECO:0000256" key="2">
    <source>
        <dbReference type="ARBA" id="ARBA00004496"/>
    </source>
</evidence>
<comment type="similarity">
    <text evidence="3">Belongs to the peroxisomal targeting signal receptor family.</text>
</comment>
<dbReference type="PANTHER" id="PTHR10130:SF0">
    <property type="entry name" value="GH08708P"/>
    <property type="match status" value="1"/>
</dbReference>
<dbReference type="GO" id="GO:0016560">
    <property type="term" value="P:protein import into peroxisome matrix, docking"/>
    <property type="evidence" value="ECO:0007669"/>
    <property type="project" value="TreeGrafter"/>
</dbReference>
<dbReference type="InterPro" id="IPR019734">
    <property type="entry name" value="TPR_rpt"/>
</dbReference>
<dbReference type="SUPFAM" id="SSF48452">
    <property type="entry name" value="TPR-like"/>
    <property type="match status" value="1"/>
</dbReference>
<protein>
    <submittedName>
        <fullName evidence="9">Peroxisomal targeting signal receptor 9</fullName>
    </submittedName>
</protein>
<evidence type="ECO:0000256" key="4">
    <source>
        <dbReference type="ARBA" id="ARBA00022490"/>
    </source>
</evidence>
<evidence type="ECO:0000256" key="3">
    <source>
        <dbReference type="ARBA" id="ARBA00005348"/>
    </source>
</evidence>
<keyword evidence="5" id="KW-0677">Repeat</keyword>
<evidence type="ECO:0000313" key="9">
    <source>
        <dbReference type="EMBL" id="QID81538.1"/>
    </source>
</evidence>
<gene>
    <name evidence="9" type="primary">PEX9_1</name>
    <name evidence="9" type="ORF">GRS66_003920</name>
</gene>
<dbReference type="PROSITE" id="PS50005">
    <property type="entry name" value="TPR"/>
    <property type="match status" value="1"/>
</dbReference>
<keyword evidence="4" id="KW-0963">Cytoplasm</keyword>
<name>A0A6C1DWU3_SACPS</name>
<dbReference type="AlphaFoldDB" id="A0A6C1DWU3"/>
<dbReference type="Gene3D" id="1.25.40.10">
    <property type="entry name" value="Tetratricopeptide repeat domain"/>
    <property type="match status" value="1"/>
</dbReference>
<dbReference type="GO" id="GO:0005829">
    <property type="term" value="C:cytosol"/>
    <property type="evidence" value="ECO:0007669"/>
    <property type="project" value="TreeGrafter"/>
</dbReference>
<dbReference type="Pfam" id="PF13181">
    <property type="entry name" value="TPR_8"/>
    <property type="match status" value="1"/>
</dbReference>
<keyword evidence="9" id="KW-0675">Receptor</keyword>
<evidence type="ECO:0000256" key="7">
    <source>
        <dbReference type="ARBA" id="ARBA00023140"/>
    </source>
</evidence>
<keyword evidence="10" id="KW-1185">Reference proteome</keyword>
<dbReference type="Proteomes" id="UP000501346">
    <property type="component" value="Chromosome ScXIII"/>
</dbReference>
<reference evidence="9 10" key="1">
    <citation type="journal article" date="2019" name="BMC Genomics">
        <title>Chromosome level assembly and comparative genome analysis confirm lager-brewing yeasts originated from a single hybridization.</title>
        <authorList>
            <person name="Salazar A.N."/>
            <person name="Gorter de Vries A.R."/>
            <person name="van den Broek M."/>
            <person name="Brouwers N."/>
            <person name="de la Torre Cortes P."/>
            <person name="Kuijpers N.G.A."/>
            <person name="Daran J.G."/>
            <person name="Abeel T."/>
        </authorList>
    </citation>
    <scope>NUCLEOTIDE SEQUENCE [LARGE SCALE GENOMIC DNA]</scope>
    <source>
        <strain evidence="9 10">CBS 1483</strain>
    </source>
</reference>
<sequence>MNEVTCSITGDNPIHKINNGLGLKWNNLGKFSDFQTNDSAARDARTIDYIFTNCQTGSSIGKIDFRAALPADKSQHSGVSEKEFSSLENQWSKEFSCFPKNKNADVTKPSRNKHEKRSANLHNRYFAQYYSTAYQQNRIYPCRISYNEHSSVSNGWEFQFKSIENQLLNELKIENNVEEKTVGYEYVAEYEETIDFMHMLSSVPQTYQFLKSNIYITERDPYKIGCVLMDNGSNLNEVVMAFEAAISQDPSHINAWLKLGIVNFENESESNGELALRNCLNLDPNNTIALENLAIHHINQQNESESLKLFHKWILSKFSKVFQPSAGENKDSINKIPKKAHLVHILESLLNMGIEKKDQYDIYSVLSILYYSDQKIKQSQKCLEFLLLEKPNNGTIWNRYGAILANTKSYHSAINAYNKCKQLRPNFTRVRYNLAIAYMNKGDYVKASKMLIEVILLRSKGYEHNKAKMQNKFMQNLKNALIASKNFDSLDLINGSHNTESLISTLKAIYNKMD</sequence>
<proteinExistence type="inferred from homology"/>
<dbReference type="InterPro" id="IPR011990">
    <property type="entry name" value="TPR-like_helical_dom_sf"/>
</dbReference>
<dbReference type="PANTHER" id="PTHR10130">
    <property type="entry name" value="PEROXISOMAL TARGETING SIGNAL 1 RECEPTOR PEX5"/>
    <property type="match status" value="1"/>
</dbReference>
<accession>A0A6C1DWU3</accession>
<dbReference type="GO" id="GO:0005778">
    <property type="term" value="C:peroxisomal membrane"/>
    <property type="evidence" value="ECO:0007669"/>
    <property type="project" value="TreeGrafter"/>
</dbReference>
<evidence type="ECO:0000256" key="8">
    <source>
        <dbReference type="PROSITE-ProRule" id="PRU00339"/>
    </source>
</evidence>
<evidence type="ECO:0000256" key="1">
    <source>
        <dbReference type="ARBA" id="ARBA00004275"/>
    </source>
</evidence>
<keyword evidence="7" id="KW-0576">Peroxisome</keyword>
<organism evidence="9 10">
    <name type="scientific">Saccharomyces pastorianus</name>
    <name type="common">Lager yeast</name>
    <name type="synonym">Saccharomyces cerevisiae x Saccharomyces eubayanus</name>
    <dbReference type="NCBI Taxonomy" id="27292"/>
    <lineage>
        <taxon>Eukaryota</taxon>
        <taxon>Fungi</taxon>
        <taxon>Dikarya</taxon>
        <taxon>Ascomycota</taxon>
        <taxon>Saccharomycotina</taxon>
        <taxon>Saccharomycetes</taxon>
        <taxon>Saccharomycetales</taxon>
        <taxon>Saccharomycetaceae</taxon>
        <taxon>Saccharomyces</taxon>
    </lineage>
</organism>
<dbReference type="SMART" id="SM00028">
    <property type="entry name" value="TPR"/>
    <property type="match status" value="4"/>
</dbReference>
<evidence type="ECO:0000256" key="5">
    <source>
        <dbReference type="ARBA" id="ARBA00022737"/>
    </source>
</evidence>
<dbReference type="EMBL" id="CP048994">
    <property type="protein sequence ID" value="QID81538.1"/>
    <property type="molecule type" value="Genomic_DNA"/>
</dbReference>
<keyword evidence="6 8" id="KW-0802">TPR repeat</keyword>
<dbReference type="OrthoDB" id="10006023at2759"/>
<evidence type="ECO:0000256" key="6">
    <source>
        <dbReference type="ARBA" id="ARBA00022803"/>
    </source>
</evidence>
<dbReference type="InterPro" id="IPR024111">
    <property type="entry name" value="PEX5/PEX5L"/>
</dbReference>
<evidence type="ECO:0000313" key="10">
    <source>
        <dbReference type="Proteomes" id="UP000501346"/>
    </source>
</evidence>
<feature type="repeat" description="TPR" evidence="8">
    <location>
        <begin position="394"/>
        <end position="427"/>
    </location>
</feature>
<comment type="subcellular location">
    <subcellularLocation>
        <location evidence="2">Cytoplasm</location>
    </subcellularLocation>
    <subcellularLocation>
        <location evidence="1">Peroxisome</location>
    </subcellularLocation>
</comment>
<dbReference type="GO" id="GO:0005052">
    <property type="term" value="F:peroxisome matrix targeting signal-1 binding"/>
    <property type="evidence" value="ECO:0007669"/>
    <property type="project" value="TreeGrafter"/>
</dbReference>